<feature type="domain" description="HTH tetR-type" evidence="3">
    <location>
        <begin position="1"/>
        <end position="61"/>
    </location>
</feature>
<keyword evidence="1 2" id="KW-0238">DNA-binding</keyword>
<evidence type="ECO:0000256" key="2">
    <source>
        <dbReference type="PROSITE-ProRule" id="PRU00335"/>
    </source>
</evidence>
<dbReference type="AlphaFoldDB" id="A0A285GKM0"/>
<dbReference type="InterPro" id="IPR041583">
    <property type="entry name" value="TetR_C_31"/>
</dbReference>
<dbReference type="PANTHER" id="PTHR30055:SF219">
    <property type="entry name" value="TRANSCRIPTIONAL REGULATORY PROTEIN"/>
    <property type="match status" value="1"/>
</dbReference>
<dbReference type="InterPro" id="IPR050109">
    <property type="entry name" value="HTH-type_TetR-like_transc_reg"/>
</dbReference>
<keyword evidence="5" id="KW-1185">Reference proteome</keyword>
<evidence type="ECO:0000256" key="1">
    <source>
        <dbReference type="ARBA" id="ARBA00023125"/>
    </source>
</evidence>
<dbReference type="InterPro" id="IPR009057">
    <property type="entry name" value="Homeodomain-like_sf"/>
</dbReference>
<proteinExistence type="predicted"/>
<evidence type="ECO:0000313" key="4">
    <source>
        <dbReference type="EMBL" id="SNY24117.1"/>
    </source>
</evidence>
<name>A0A285GKM0_9ACTN</name>
<reference evidence="4 5" key="1">
    <citation type="submission" date="2017-09" db="EMBL/GenBank/DDBJ databases">
        <authorList>
            <person name="Ehlers B."/>
            <person name="Leendertz F.H."/>
        </authorList>
    </citation>
    <scope>NUCLEOTIDE SEQUENCE [LARGE SCALE GENOMIC DNA]</scope>
    <source>
        <strain evidence="4 5">CGMCC 4.6857</strain>
    </source>
</reference>
<dbReference type="InterPro" id="IPR001647">
    <property type="entry name" value="HTH_TetR"/>
</dbReference>
<dbReference type="RefSeq" id="WP_097318912.1">
    <property type="nucleotide sequence ID" value="NZ_OBDY01000002.1"/>
</dbReference>
<dbReference type="GO" id="GO:0000976">
    <property type="term" value="F:transcription cis-regulatory region binding"/>
    <property type="evidence" value="ECO:0007669"/>
    <property type="project" value="TreeGrafter"/>
</dbReference>
<dbReference type="InterPro" id="IPR036271">
    <property type="entry name" value="Tet_transcr_reg_TetR-rel_C_sf"/>
</dbReference>
<dbReference type="PRINTS" id="PR00455">
    <property type="entry name" value="HTHTETR"/>
</dbReference>
<dbReference type="Gene3D" id="1.10.357.10">
    <property type="entry name" value="Tetracycline Repressor, domain 2"/>
    <property type="match status" value="1"/>
</dbReference>
<dbReference type="EMBL" id="OBDY01000002">
    <property type="protein sequence ID" value="SNY24117.1"/>
    <property type="molecule type" value="Genomic_DNA"/>
</dbReference>
<dbReference type="Proteomes" id="UP000219612">
    <property type="component" value="Unassembled WGS sequence"/>
</dbReference>
<accession>A0A285GKM0</accession>
<evidence type="ECO:0000313" key="5">
    <source>
        <dbReference type="Proteomes" id="UP000219612"/>
    </source>
</evidence>
<dbReference type="Pfam" id="PF17940">
    <property type="entry name" value="TetR_C_31"/>
    <property type="match status" value="1"/>
</dbReference>
<dbReference type="SUPFAM" id="SSF48498">
    <property type="entry name" value="Tetracyclin repressor-like, C-terminal domain"/>
    <property type="match status" value="1"/>
</dbReference>
<dbReference type="OrthoDB" id="2356263at2"/>
<gene>
    <name evidence="4" type="ORF">SAMN05421748_102139</name>
</gene>
<dbReference type="GO" id="GO:0003700">
    <property type="term" value="F:DNA-binding transcription factor activity"/>
    <property type="evidence" value="ECO:0007669"/>
    <property type="project" value="TreeGrafter"/>
</dbReference>
<dbReference type="PROSITE" id="PS50977">
    <property type="entry name" value="HTH_TETR_2"/>
    <property type="match status" value="1"/>
</dbReference>
<sequence>MGNREALLDGARACLLDKGFDRTSVRDIATAAGVSMAAIGYHFGSRENLLFQALFSLLDEWGDVAGRVLVPVGEPGLSPAAAYERLWDDLLAQVRAHPKMWLMSVDLFMQAQRQPDLLPHVTDGVRQGRSGMAGILTSTVESDVPDRTVRTIGMVQMALMSGVVIQMLSDPENAPTGADVVAGLRALVALIDEEKP</sequence>
<protein>
    <submittedName>
        <fullName evidence="4">DNA-binding transcriptional regulator, AcrR family</fullName>
    </submittedName>
</protein>
<dbReference type="PANTHER" id="PTHR30055">
    <property type="entry name" value="HTH-TYPE TRANSCRIPTIONAL REGULATOR RUTR"/>
    <property type="match status" value="1"/>
</dbReference>
<dbReference type="Pfam" id="PF00440">
    <property type="entry name" value="TetR_N"/>
    <property type="match status" value="1"/>
</dbReference>
<organism evidence="4 5">
    <name type="scientific">Paractinoplanes atraurantiacus</name>
    <dbReference type="NCBI Taxonomy" id="1036182"/>
    <lineage>
        <taxon>Bacteria</taxon>
        <taxon>Bacillati</taxon>
        <taxon>Actinomycetota</taxon>
        <taxon>Actinomycetes</taxon>
        <taxon>Micromonosporales</taxon>
        <taxon>Micromonosporaceae</taxon>
        <taxon>Paractinoplanes</taxon>
    </lineage>
</organism>
<evidence type="ECO:0000259" key="3">
    <source>
        <dbReference type="PROSITE" id="PS50977"/>
    </source>
</evidence>
<feature type="DNA-binding region" description="H-T-H motif" evidence="2">
    <location>
        <begin position="24"/>
        <end position="43"/>
    </location>
</feature>
<dbReference type="SUPFAM" id="SSF46689">
    <property type="entry name" value="Homeodomain-like"/>
    <property type="match status" value="1"/>
</dbReference>